<feature type="domain" description="EF-hand" evidence="1">
    <location>
        <begin position="8"/>
        <end position="43"/>
    </location>
</feature>
<comment type="caution">
    <text evidence="2">The sequence shown here is derived from an EMBL/GenBank/DDBJ whole genome shotgun (WGS) entry which is preliminary data.</text>
</comment>
<dbReference type="AlphaFoldDB" id="A0A8S1UDH2"/>
<organism evidence="2 3">
    <name type="scientific">Paramecium octaurelia</name>
    <dbReference type="NCBI Taxonomy" id="43137"/>
    <lineage>
        <taxon>Eukaryota</taxon>
        <taxon>Sar</taxon>
        <taxon>Alveolata</taxon>
        <taxon>Ciliophora</taxon>
        <taxon>Intramacronucleata</taxon>
        <taxon>Oligohymenophorea</taxon>
        <taxon>Peniculida</taxon>
        <taxon>Parameciidae</taxon>
        <taxon>Paramecium</taxon>
    </lineage>
</organism>
<keyword evidence="3" id="KW-1185">Reference proteome</keyword>
<protein>
    <recommendedName>
        <fullName evidence="1">EF-hand domain-containing protein</fullName>
    </recommendedName>
</protein>
<accession>A0A8S1UDH2</accession>
<dbReference type="OrthoDB" id="10273459at2759"/>
<dbReference type="Proteomes" id="UP000683925">
    <property type="component" value="Unassembled WGS sequence"/>
</dbReference>
<proteinExistence type="predicted"/>
<dbReference type="GO" id="GO:0005509">
    <property type="term" value="F:calcium ion binding"/>
    <property type="evidence" value="ECO:0007669"/>
    <property type="project" value="InterPro"/>
</dbReference>
<evidence type="ECO:0000313" key="3">
    <source>
        <dbReference type="Proteomes" id="UP000683925"/>
    </source>
</evidence>
<dbReference type="InterPro" id="IPR002048">
    <property type="entry name" value="EF_hand_dom"/>
</dbReference>
<evidence type="ECO:0000259" key="1">
    <source>
        <dbReference type="PROSITE" id="PS50222"/>
    </source>
</evidence>
<dbReference type="EMBL" id="CAJJDP010000041">
    <property type="protein sequence ID" value="CAD8162023.1"/>
    <property type="molecule type" value="Genomic_DNA"/>
</dbReference>
<sequence>MNKLEKEKVQKLAKKAFDSLDAEGEGNLSLEECIKAFKVLMPDKQIDPTLFPNEQITFQEFLRIISIIIDNYNVCF</sequence>
<gene>
    <name evidence="2" type="ORF">POCTA_138.1.T0410033</name>
</gene>
<reference evidence="2" key="1">
    <citation type="submission" date="2021-01" db="EMBL/GenBank/DDBJ databases">
        <authorList>
            <consortium name="Genoscope - CEA"/>
            <person name="William W."/>
        </authorList>
    </citation>
    <scope>NUCLEOTIDE SEQUENCE</scope>
</reference>
<dbReference type="PROSITE" id="PS50222">
    <property type="entry name" value="EF_HAND_2"/>
    <property type="match status" value="1"/>
</dbReference>
<evidence type="ECO:0000313" key="2">
    <source>
        <dbReference type="EMBL" id="CAD8162023.1"/>
    </source>
</evidence>
<name>A0A8S1UDH2_PAROT</name>